<feature type="compositionally biased region" description="Gly residues" evidence="3">
    <location>
        <begin position="217"/>
        <end position="230"/>
    </location>
</feature>
<dbReference type="Pfam" id="PF24385">
    <property type="entry name" value="DSRM_DHX29"/>
    <property type="match status" value="1"/>
</dbReference>
<evidence type="ECO:0000256" key="3">
    <source>
        <dbReference type="SAM" id="MobiDB-lite"/>
    </source>
</evidence>
<comment type="caution">
    <text evidence="5">The sequence shown here is derived from an EMBL/GenBank/DDBJ whole genome shotgun (WGS) entry which is preliminary data.</text>
</comment>
<evidence type="ECO:0000256" key="1">
    <source>
        <dbReference type="ARBA" id="ARBA00022801"/>
    </source>
</evidence>
<evidence type="ECO:0000313" key="6">
    <source>
        <dbReference type="Proteomes" id="UP000673691"/>
    </source>
</evidence>
<feature type="region of interest" description="Disordered" evidence="3">
    <location>
        <begin position="179"/>
        <end position="254"/>
    </location>
</feature>
<evidence type="ECO:0000256" key="2">
    <source>
        <dbReference type="ARBA" id="ARBA00022806"/>
    </source>
</evidence>
<dbReference type="InterPro" id="IPR056328">
    <property type="entry name" value="DSRM_DHX29"/>
</dbReference>
<protein>
    <recommendedName>
        <fullName evidence="4">ATP-dependent RNA helicase DHX29 DSRM-like domain-containing protein</fullName>
    </recommendedName>
</protein>
<keyword evidence="2" id="KW-0067">ATP-binding</keyword>
<dbReference type="OrthoDB" id="5600252at2759"/>
<dbReference type="SUPFAM" id="SSF54768">
    <property type="entry name" value="dsRNA-binding domain-like"/>
    <property type="match status" value="1"/>
</dbReference>
<dbReference type="EMBL" id="JAEFCI010003886">
    <property type="protein sequence ID" value="KAG5461283.1"/>
    <property type="molecule type" value="Genomic_DNA"/>
</dbReference>
<accession>A0A8H7ZYE1</accession>
<feature type="compositionally biased region" description="Low complexity" evidence="3">
    <location>
        <begin position="8"/>
        <end position="19"/>
    </location>
</feature>
<proteinExistence type="predicted"/>
<feature type="compositionally biased region" description="Basic and acidic residues" evidence="3">
    <location>
        <begin position="240"/>
        <end position="254"/>
    </location>
</feature>
<reference evidence="5 6" key="1">
    <citation type="journal article" name="Sci. Rep.">
        <title>Genome-scale phylogenetic analyses confirm Olpidium as the closest living zoosporic fungus to the non-flagellated, terrestrial fungi.</title>
        <authorList>
            <person name="Chang Y."/>
            <person name="Rochon D."/>
            <person name="Sekimoto S."/>
            <person name="Wang Y."/>
            <person name="Chovatia M."/>
            <person name="Sandor L."/>
            <person name="Salamov A."/>
            <person name="Grigoriev I.V."/>
            <person name="Stajich J.E."/>
            <person name="Spatafora J.W."/>
        </authorList>
    </citation>
    <scope>NUCLEOTIDE SEQUENCE [LARGE SCALE GENOMIC DNA]</scope>
    <source>
        <strain evidence="5">S191</strain>
    </source>
</reference>
<feature type="compositionally biased region" description="Basic and acidic residues" evidence="3">
    <location>
        <begin position="50"/>
        <end position="64"/>
    </location>
</feature>
<evidence type="ECO:0000313" key="5">
    <source>
        <dbReference type="EMBL" id="KAG5461283.1"/>
    </source>
</evidence>
<feature type="compositionally biased region" description="Gly residues" evidence="3">
    <location>
        <begin position="20"/>
        <end position="49"/>
    </location>
</feature>
<keyword evidence="2" id="KW-0547">Nucleotide-binding</keyword>
<feature type="domain" description="ATP-dependent RNA helicase DHX29 DSRM-like" evidence="4">
    <location>
        <begin position="77"/>
        <end position="195"/>
    </location>
</feature>
<feature type="region of interest" description="Disordered" evidence="3">
    <location>
        <begin position="1"/>
        <end position="69"/>
    </location>
</feature>
<keyword evidence="1" id="KW-0378">Hydrolase</keyword>
<dbReference type="AlphaFoldDB" id="A0A8H7ZYE1"/>
<evidence type="ECO:0000259" key="4">
    <source>
        <dbReference type="Pfam" id="PF24385"/>
    </source>
</evidence>
<dbReference type="GO" id="GO:0004386">
    <property type="term" value="F:helicase activity"/>
    <property type="evidence" value="ECO:0007669"/>
    <property type="project" value="UniProtKB-KW"/>
</dbReference>
<dbReference type="Proteomes" id="UP000673691">
    <property type="component" value="Unassembled WGS sequence"/>
</dbReference>
<keyword evidence="6" id="KW-1185">Reference proteome</keyword>
<sequence length="359" mass="38307">MGKKPPRQQQGQNSSSAAAAGGGPKSNASGAGGTPGLGGEGKKGGGGGDRSGDIRLGPDGKPVQEKPASLFGSWTGKTPLGLLHEFCQKQKWNKPGIQPRRVENGFVTTIHLSKRTKTGEVLNVRFTPPDRTGPSAALANHWAATYALHRVNSRVSMHHALPPEHRDYWQTLEKARKEEGQAGEWKYAADPFTAKPPPPPARGEGGRRPQRSASPSGPGGPGRWGTGGSGERTLANGGEPADRSAQEAAAAREKRHWEALPMGHMSAETRQLVEQVVRDFFREAPPEDVRFLSFFFPLISSGFCAAAETRLASRQRLLAGTGTLTPSPGNSSPSQLYRRRTTRGKLFLASLSITICGTT</sequence>
<dbReference type="GO" id="GO:0016787">
    <property type="term" value="F:hydrolase activity"/>
    <property type="evidence" value="ECO:0007669"/>
    <property type="project" value="UniProtKB-KW"/>
</dbReference>
<dbReference type="Gene3D" id="3.30.160.20">
    <property type="match status" value="1"/>
</dbReference>
<gene>
    <name evidence="5" type="ORF">BJ554DRAFT_6546</name>
</gene>
<name>A0A8H7ZYE1_9FUNG</name>
<keyword evidence="2" id="KW-0347">Helicase</keyword>
<organism evidence="5 6">
    <name type="scientific">Olpidium bornovanus</name>
    <dbReference type="NCBI Taxonomy" id="278681"/>
    <lineage>
        <taxon>Eukaryota</taxon>
        <taxon>Fungi</taxon>
        <taxon>Fungi incertae sedis</taxon>
        <taxon>Olpidiomycota</taxon>
        <taxon>Olpidiomycotina</taxon>
        <taxon>Olpidiomycetes</taxon>
        <taxon>Olpidiales</taxon>
        <taxon>Olpidiaceae</taxon>
        <taxon>Olpidium</taxon>
    </lineage>
</organism>